<keyword evidence="3" id="KW-1185">Reference proteome</keyword>
<reference evidence="2 3" key="1">
    <citation type="submission" date="2016-11" db="EMBL/GenBank/DDBJ databases">
        <authorList>
            <person name="Jaros S."/>
            <person name="Januszkiewicz K."/>
            <person name="Wedrychowicz H."/>
        </authorList>
    </citation>
    <scope>NUCLEOTIDE SEQUENCE [LARGE SCALE GENOMIC DNA]</scope>
    <source>
        <strain evidence="2 3">DSM 45627</strain>
    </source>
</reference>
<evidence type="ECO:0000259" key="1">
    <source>
        <dbReference type="Pfam" id="PF14355"/>
    </source>
</evidence>
<evidence type="ECO:0000313" key="2">
    <source>
        <dbReference type="EMBL" id="SHH31532.1"/>
    </source>
</evidence>
<evidence type="ECO:0000313" key="3">
    <source>
        <dbReference type="Proteomes" id="UP000186132"/>
    </source>
</evidence>
<accession>A0A1M5RYW4</accession>
<dbReference type="AlphaFoldDB" id="A0A1M5RYW4"/>
<dbReference type="Pfam" id="PF14355">
    <property type="entry name" value="Abi_C"/>
    <property type="match status" value="1"/>
</dbReference>
<dbReference type="EMBL" id="FQVU01000005">
    <property type="protein sequence ID" value="SHH31532.1"/>
    <property type="molecule type" value="Genomic_DNA"/>
</dbReference>
<gene>
    <name evidence="2" type="ORF">SAMN05443575_3694</name>
</gene>
<organism evidence="2 3">
    <name type="scientific">Jatrophihabitans endophyticus</name>
    <dbReference type="NCBI Taxonomy" id="1206085"/>
    <lineage>
        <taxon>Bacteria</taxon>
        <taxon>Bacillati</taxon>
        <taxon>Actinomycetota</taxon>
        <taxon>Actinomycetes</taxon>
        <taxon>Jatrophihabitantales</taxon>
        <taxon>Jatrophihabitantaceae</taxon>
        <taxon>Jatrophihabitans</taxon>
    </lineage>
</organism>
<dbReference type="Proteomes" id="UP000186132">
    <property type="component" value="Unassembled WGS sequence"/>
</dbReference>
<proteinExistence type="predicted"/>
<dbReference type="RefSeq" id="WP_200800297.1">
    <property type="nucleotide sequence ID" value="NZ_FQVU01000005.1"/>
</dbReference>
<dbReference type="STRING" id="1206085.SAMN05443575_3694"/>
<name>A0A1M5RYW4_9ACTN</name>
<dbReference type="InterPro" id="IPR026001">
    <property type="entry name" value="Abi-like_C"/>
</dbReference>
<protein>
    <submittedName>
        <fullName evidence="2">Abortive infection C-terminus</fullName>
    </submittedName>
</protein>
<feature type="domain" description="Abortive infection protein-like C-terminal" evidence="1">
    <location>
        <begin position="173"/>
        <end position="256"/>
    </location>
</feature>
<sequence length="267" mass="29318">MSGTVLREIDEMWQDELFAPPLPDDTYPEPVGGQRVTHFQAYLNQVDWTDSGHVSRALRVFEVALHYLFVPRSDWTPPAELMTRLRRLFARDGYTLNDDGRITGGPPQVIEQDLLANLQDAAVIQEHLARITSALERDDPAQVIGSAKELIESTAKLVLRERDVEYTDAEDVPALVSKAHTALGLHPAAHSAGPDGSDAVKKVLGASLTVTTGVAELRNRGFGTGHGPGEVRTGLSSRHSRLAVNAARLWCEFMLDTLSDPAAPWRR</sequence>